<reference evidence="6 7" key="1">
    <citation type="submission" date="2017-02" db="EMBL/GenBank/DDBJ databases">
        <authorList>
            <person name="Peterson S.W."/>
        </authorList>
    </citation>
    <scope>NUCLEOTIDE SEQUENCE [LARGE SCALE GENOMIC DNA]</scope>
    <source>
        <strain evidence="6 7">VKM Ac-2059</strain>
    </source>
</reference>
<gene>
    <name evidence="6" type="ORF">SAMN06309945_0480</name>
</gene>
<dbReference type="PANTHER" id="PTHR45947:SF3">
    <property type="entry name" value="SULFOQUINOVOSYL TRANSFERASE SQD2"/>
    <property type="match status" value="1"/>
</dbReference>
<dbReference type="Pfam" id="PF13579">
    <property type="entry name" value="Glyco_trans_4_4"/>
    <property type="match status" value="1"/>
</dbReference>
<dbReference type="EMBL" id="FUZP01000001">
    <property type="protein sequence ID" value="SKC38838.1"/>
    <property type="molecule type" value="Genomic_DNA"/>
</dbReference>
<evidence type="ECO:0000256" key="3">
    <source>
        <dbReference type="ARBA" id="ARBA00022679"/>
    </source>
</evidence>
<evidence type="ECO:0000256" key="2">
    <source>
        <dbReference type="ARBA" id="ARBA00022676"/>
    </source>
</evidence>
<evidence type="ECO:0000259" key="4">
    <source>
        <dbReference type="Pfam" id="PF00534"/>
    </source>
</evidence>
<dbReference type="GO" id="GO:1901137">
    <property type="term" value="P:carbohydrate derivative biosynthetic process"/>
    <property type="evidence" value="ECO:0007669"/>
    <property type="project" value="UniProtKB-ARBA"/>
</dbReference>
<sequence>MGSASRPRVALVSLHTSPLATAGSGDAGGMNVYLRALSDGLVADGFEVDVLTRRTAADQRSVTTRGGARVLFLDAGPAEPVAKEDLHGLVDGFATSAIAAGPYDLVHSHYWLSGLAGERLAAASGAPHLVTLHTLAALKNELLAEGDTPEPEARVAAERALLESARAVIAVSQAEADAAVSLAGAEHERVRVVLPGVDTQLFRPPAVGEDEARCDTNIRRPTVVVAARVQPLKGQDLAIRAIAALPRDRRPQLILAGDATASHAAYVAALHELIEESGLHSTTGGADADVLFAGPLDREQLAETLRRASALLIPSHSETFGLVALEAAASGIPVIASRVGGLPEAVGDNGILLDDRRAESWAAAMDAILAEAHDAAGRTRLRARALAHAAPFGWDAVTHRIGDIYRSHL</sequence>
<evidence type="ECO:0000259" key="5">
    <source>
        <dbReference type="Pfam" id="PF13579"/>
    </source>
</evidence>
<protein>
    <recommendedName>
        <fullName evidence="1">D-inositol 3-phosphate glycosyltransferase</fullName>
    </recommendedName>
</protein>
<keyword evidence="2" id="KW-0328">Glycosyltransferase</keyword>
<dbReference type="GO" id="GO:0016757">
    <property type="term" value="F:glycosyltransferase activity"/>
    <property type="evidence" value="ECO:0007669"/>
    <property type="project" value="UniProtKB-KW"/>
</dbReference>
<evidence type="ECO:0000313" key="6">
    <source>
        <dbReference type="EMBL" id="SKC38838.1"/>
    </source>
</evidence>
<dbReference type="Gene3D" id="3.40.50.2000">
    <property type="entry name" value="Glycogen Phosphorylase B"/>
    <property type="match status" value="2"/>
</dbReference>
<dbReference type="RefSeq" id="WP_079726695.1">
    <property type="nucleotide sequence ID" value="NZ_FUZP01000001.1"/>
</dbReference>
<accession>A0A1T5IIH4</accession>
<dbReference type="AlphaFoldDB" id="A0A1T5IIH4"/>
<organism evidence="6 7">
    <name type="scientific">Okibacterium fritillariae</name>
    <dbReference type="NCBI Taxonomy" id="123320"/>
    <lineage>
        <taxon>Bacteria</taxon>
        <taxon>Bacillati</taxon>
        <taxon>Actinomycetota</taxon>
        <taxon>Actinomycetes</taxon>
        <taxon>Micrococcales</taxon>
        <taxon>Microbacteriaceae</taxon>
        <taxon>Okibacterium</taxon>
    </lineage>
</organism>
<dbReference type="OrthoDB" id="9810929at2"/>
<dbReference type="STRING" id="123320.SAMN06309945_0480"/>
<evidence type="ECO:0000313" key="7">
    <source>
        <dbReference type="Proteomes" id="UP000190857"/>
    </source>
</evidence>
<feature type="domain" description="Glycosyltransferase subfamily 4-like N-terminal" evidence="5">
    <location>
        <begin position="28"/>
        <end position="196"/>
    </location>
</feature>
<keyword evidence="3 6" id="KW-0808">Transferase</keyword>
<feature type="domain" description="Glycosyl transferase family 1" evidence="4">
    <location>
        <begin position="219"/>
        <end position="372"/>
    </location>
</feature>
<dbReference type="InterPro" id="IPR001296">
    <property type="entry name" value="Glyco_trans_1"/>
</dbReference>
<keyword evidence="7" id="KW-1185">Reference proteome</keyword>
<dbReference type="InterPro" id="IPR028098">
    <property type="entry name" value="Glyco_trans_4-like_N"/>
</dbReference>
<evidence type="ECO:0000256" key="1">
    <source>
        <dbReference type="ARBA" id="ARBA00021292"/>
    </source>
</evidence>
<dbReference type="Proteomes" id="UP000190857">
    <property type="component" value="Unassembled WGS sequence"/>
</dbReference>
<dbReference type="SUPFAM" id="SSF53756">
    <property type="entry name" value="UDP-Glycosyltransferase/glycogen phosphorylase"/>
    <property type="match status" value="1"/>
</dbReference>
<dbReference type="Pfam" id="PF00534">
    <property type="entry name" value="Glycos_transf_1"/>
    <property type="match status" value="1"/>
</dbReference>
<dbReference type="PANTHER" id="PTHR45947">
    <property type="entry name" value="SULFOQUINOVOSYL TRANSFERASE SQD2"/>
    <property type="match status" value="1"/>
</dbReference>
<name>A0A1T5IIH4_9MICO</name>
<proteinExistence type="predicted"/>
<dbReference type="InterPro" id="IPR050194">
    <property type="entry name" value="Glycosyltransferase_grp1"/>
</dbReference>